<feature type="binding site" evidence="8">
    <location>
        <begin position="136"/>
        <end position="138"/>
    </location>
    <ligand>
        <name>S-adenosyl-L-methionine</name>
        <dbReference type="ChEBI" id="CHEBI:59789"/>
    </ligand>
</feature>
<comment type="caution">
    <text evidence="8">Lacks conserved residue(s) required for the propagation of feature annotation.</text>
</comment>
<feature type="domain" description="Radical SAM core" evidence="9">
    <location>
        <begin position="18"/>
        <end position="223"/>
    </location>
</feature>
<feature type="binding site" evidence="8">
    <location>
        <position position="31"/>
    </location>
    <ligand>
        <name>[4Fe-4S] cluster</name>
        <dbReference type="ChEBI" id="CHEBI:49883"/>
        <note>4Fe-4S-S-AdoMet</note>
    </ligand>
</feature>
<keyword evidence="7 8" id="KW-0456">Lyase</keyword>
<accession>A0ABP9EIS6</accession>
<dbReference type="PROSITE" id="PS51918">
    <property type="entry name" value="RADICAL_SAM"/>
    <property type="match status" value="1"/>
</dbReference>
<comment type="pathway">
    <text evidence="8">Purine metabolism; 7-cyano-7-deazaguanine biosynthesis.</text>
</comment>
<dbReference type="InterPro" id="IPR013785">
    <property type="entry name" value="Aldolase_TIM"/>
</dbReference>
<evidence type="ECO:0000256" key="5">
    <source>
        <dbReference type="ARBA" id="ARBA00023004"/>
    </source>
</evidence>
<dbReference type="SUPFAM" id="SSF102114">
    <property type="entry name" value="Radical SAM enzymes"/>
    <property type="match status" value="1"/>
</dbReference>
<feature type="binding site" evidence="8">
    <location>
        <begin position="12"/>
        <end position="14"/>
    </location>
    <ligand>
        <name>substrate</name>
    </ligand>
</feature>
<keyword evidence="2 8" id="KW-0949">S-adenosyl-L-methionine</keyword>
<keyword evidence="4 8" id="KW-0460">Magnesium</keyword>
<feature type="binding site" evidence="8">
    <location>
        <position position="38"/>
    </location>
    <ligand>
        <name>[4Fe-4S] cluster</name>
        <dbReference type="ChEBI" id="CHEBI:49883"/>
        <note>4Fe-4S-S-AdoMet</note>
    </ligand>
</feature>
<reference evidence="11" key="1">
    <citation type="journal article" date="2019" name="Int. J. Syst. Evol. Microbiol.">
        <title>The Global Catalogue of Microorganisms (GCM) 10K type strain sequencing project: providing services to taxonomists for standard genome sequencing and annotation.</title>
        <authorList>
            <consortium name="The Broad Institute Genomics Platform"/>
            <consortium name="The Broad Institute Genome Sequencing Center for Infectious Disease"/>
            <person name="Wu L."/>
            <person name="Ma J."/>
        </authorList>
    </citation>
    <scope>NUCLEOTIDE SEQUENCE [LARGE SCALE GENOMIC DNA]</scope>
    <source>
        <strain evidence="11">JCM 18401</strain>
    </source>
</reference>
<comment type="catalytic activity">
    <reaction evidence="8">
        <text>6-carboxy-5,6,7,8-tetrahydropterin + H(+) = 7-carboxy-7-carbaguanine + NH4(+)</text>
        <dbReference type="Rhea" id="RHEA:27974"/>
        <dbReference type="ChEBI" id="CHEBI:15378"/>
        <dbReference type="ChEBI" id="CHEBI:28938"/>
        <dbReference type="ChEBI" id="CHEBI:61032"/>
        <dbReference type="ChEBI" id="CHEBI:61036"/>
        <dbReference type="EC" id="4.3.99.3"/>
    </reaction>
</comment>
<evidence type="ECO:0000256" key="6">
    <source>
        <dbReference type="ARBA" id="ARBA00023014"/>
    </source>
</evidence>
<protein>
    <recommendedName>
        <fullName evidence="8">7-carboxy-7-deazaguanine synthase</fullName>
        <shortName evidence="8">CDG synthase</shortName>
        <ecNumber evidence="8">4.3.99.3</ecNumber>
    </recommendedName>
    <alternativeName>
        <fullName evidence="8">Queuosine biosynthesis protein QueE</fullName>
    </alternativeName>
</protein>
<evidence type="ECO:0000313" key="10">
    <source>
        <dbReference type="EMBL" id="GAA4880123.1"/>
    </source>
</evidence>
<evidence type="ECO:0000256" key="2">
    <source>
        <dbReference type="ARBA" id="ARBA00022691"/>
    </source>
</evidence>
<feature type="binding site" evidence="8">
    <location>
        <position position="40"/>
    </location>
    <ligand>
        <name>Mg(2+)</name>
        <dbReference type="ChEBI" id="CHEBI:18420"/>
    </ligand>
</feature>
<comment type="similarity">
    <text evidence="8">Belongs to the radical SAM superfamily. 7-carboxy-7-deazaguanine synthase family.</text>
</comment>
<dbReference type="RefSeq" id="WP_345334521.1">
    <property type="nucleotide sequence ID" value="NZ_BAABJZ010000016.1"/>
</dbReference>
<keyword evidence="6 8" id="KW-0411">Iron-sulfur</keyword>
<evidence type="ECO:0000259" key="9">
    <source>
        <dbReference type="PROSITE" id="PS51918"/>
    </source>
</evidence>
<dbReference type="PIRSF" id="PIRSF000370">
    <property type="entry name" value="QueE"/>
    <property type="match status" value="1"/>
</dbReference>
<dbReference type="EC" id="4.3.99.3" evidence="8"/>
<dbReference type="Gene3D" id="3.20.20.70">
    <property type="entry name" value="Aldolase class I"/>
    <property type="match status" value="1"/>
</dbReference>
<dbReference type="InterPro" id="IPR007197">
    <property type="entry name" value="rSAM"/>
</dbReference>
<keyword evidence="8" id="KW-0671">Queuosine biosynthesis</keyword>
<dbReference type="Proteomes" id="UP001499988">
    <property type="component" value="Unassembled WGS sequence"/>
</dbReference>
<dbReference type="InterPro" id="IPR024924">
    <property type="entry name" value="7-CO-7-deazaguanine_synth-like"/>
</dbReference>
<keyword evidence="5 8" id="KW-0408">Iron</keyword>
<proteinExistence type="inferred from homology"/>
<comment type="cofactor">
    <cofactor evidence="8">
        <name>[4Fe-4S] cluster</name>
        <dbReference type="ChEBI" id="CHEBI:49883"/>
    </cofactor>
    <text evidence="8">Binds 1 [4Fe-4S] cluster. The cluster is coordinated with 3 cysteines and an exchangeable S-adenosyl-L-methionine.</text>
</comment>
<keyword evidence="11" id="KW-1185">Reference proteome</keyword>
<dbReference type="InterPro" id="IPR027609">
    <property type="entry name" value="rSAM_QueE_proteobac"/>
</dbReference>
<feature type="binding site" evidence="8">
    <location>
        <position position="94"/>
    </location>
    <ligand>
        <name>S-adenosyl-L-methionine</name>
        <dbReference type="ChEBI" id="CHEBI:59789"/>
    </ligand>
</feature>
<dbReference type="EMBL" id="BAABJZ010000016">
    <property type="protein sequence ID" value="GAA4880123.1"/>
    <property type="molecule type" value="Genomic_DNA"/>
</dbReference>
<feature type="binding site" evidence="8">
    <location>
        <position position="27"/>
    </location>
    <ligand>
        <name>substrate</name>
    </ligand>
</feature>
<feature type="binding site" evidence="8">
    <location>
        <position position="92"/>
    </location>
    <ligand>
        <name>substrate</name>
    </ligand>
</feature>
<dbReference type="PANTHER" id="PTHR42836">
    <property type="entry name" value="7-CARBOXY-7-DEAZAGUANINE SYNTHASE"/>
    <property type="match status" value="1"/>
</dbReference>
<keyword evidence="3 8" id="KW-0479">Metal-binding</keyword>
<dbReference type="SFLD" id="SFLDS00029">
    <property type="entry name" value="Radical_SAM"/>
    <property type="match status" value="1"/>
</dbReference>
<comment type="subunit">
    <text evidence="8">Homodimer.</text>
</comment>
<comment type="cofactor">
    <cofactor evidence="8">
        <name>Mg(2+)</name>
        <dbReference type="ChEBI" id="CHEBI:18420"/>
    </cofactor>
</comment>
<gene>
    <name evidence="8 10" type="primary">queE</name>
    <name evidence="10" type="ORF">GCM10023333_12810</name>
</gene>
<evidence type="ECO:0000256" key="8">
    <source>
        <dbReference type="HAMAP-Rule" id="MF_00917"/>
    </source>
</evidence>
<comment type="function">
    <text evidence="8">Catalyzes the complex heterocyclic radical-mediated conversion of 6-carboxy-5,6,7,8-tetrahydropterin (CPH4) to 7-carboxy-7-deazaguanine (CDG), a step common to the biosynthetic pathways of all 7-deazapurine-containing compounds.</text>
</comment>
<organism evidence="10 11">
    <name type="scientific">Ferrimonas pelagia</name>
    <dbReference type="NCBI Taxonomy" id="1177826"/>
    <lineage>
        <taxon>Bacteria</taxon>
        <taxon>Pseudomonadati</taxon>
        <taxon>Pseudomonadota</taxon>
        <taxon>Gammaproteobacteria</taxon>
        <taxon>Alteromonadales</taxon>
        <taxon>Ferrimonadaceae</taxon>
        <taxon>Ferrimonas</taxon>
    </lineage>
</organism>
<dbReference type="PANTHER" id="PTHR42836:SF1">
    <property type="entry name" value="7-CARBOXY-7-DEAZAGUANINE SYNTHASE"/>
    <property type="match status" value="1"/>
</dbReference>
<evidence type="ECO:0000256" key="3">
    <source>
        <dbReference type="ARBA" id="ARBA00022723"/>
    </source>
</evidence>
<feature type="binding site" evidence="8">
    <location>
        <begin position="37"/>
        <end position="39"/>
    </location>
    <ligand>
        <name>S-adenosyl-L-methionine</name>
        <dbReference type="ChEBI" id="CHEBI:59789"/>
    </ligand>
</feature>
<evidence type="ECO:0000256" key="4">
    <source>
        <dbReference type="ARBA" id="ARBA00022842"/>
    </source>
</evidence>
<comment type="cofactor">
    <cofactor evidence="8">
        <name>S-adenosyl-L-methionine</name>
        <dbReference type="ChEBI" id="CHEBI:59789"/>
    </cofactor>
    <text evidence="8">Binds 1 S-adenosyl-L-methionine per subunit.</text>
</comment>
<dbReference type="HAMAP" id="MF_00917">
    <property type="entry name" value="QueE"/>
    <property type="match status" value="1"/>
</dbReference>
<dbReference type="InterPro" id="IPR058240">
    <property type="entry name" value="rSAM_sf"/>
</dbReference>
<evidence type="ECO:0000256" key="1">
    <source>
        <dbReference type="ARBA" id="ARBA00022485"/>
    </source>
</evidence>
<comment type="caution">
    <text evidence="10">The sequence shown here is derived from an EMBL/GenBank/DDBJ whole genome shotgun (WGS) entry which is preliminary data.</text>
</comment>
<feature type="binding site" evidence="8">
    <location>
        <position position="35"/>
    </location>
    <ligand>
        <name>[4Fe-4S] cluster</name>
        <dbReference type="ChEBI" id="CHEBI:49883"/>
        <note>4Fe-4S-S-AdoMet</note>
    </ligand>
</feature>
<evidence type="ECO:0000313" key="11">
    <source>
        <dbReference type="Proteomes" id="UP001499988"/>
    </source>
</evidence>
<sequence length="223" mass="24593">MQYPVNEIFETLQGEGYFTGVPAVFIRLQGCPVGCSWCDTKHTWECAAELKVEPDQVIGVASEQGHWSEWSLERVLAHLQSGQYHARHLVITGGEPCLYDLTPLTQAMTEAGWQCQIETSGCFAVQACPNTWVTVSPKQGMKGGMALDSSALLRANEIKYPVATEAHIDSLKQLLAQLPDDANRVVALQPISQLPRATALCIEQCIKNNWRLSAQVHKYLAIA</sequence>
<name>A0ABP9EIS6_9GAMM</name>
<evidence type="ECO:0000256" key="7">
    <source>
        <dbReference type="ARBA" id="ARBA00023239"/>
    </source>
</evidence>
<dbReference type="NCBIfam" id="TIGR04322">
    <property type="entry name" value="rSAM_QueE_Ecoli"/>
    <property type="match status" value="1"/>
</dbReference>
<keyword evidence="1 8" id="KW-0004">4Fe-4S</keyword>